<dbReference type="PANTHER" id="PTHR43798">
    <property type="entry name" value="MONOACYLGLYCEROL LIPASE"/>
    <property type="match status" value="1"/>
</dbReference>
<evidence type="ECO:0000313" key="2">
    <source>
        <dbReference type="EMBL" id="KIW30330.1"/>
    </source>
</evidence>
<dbReference type="OrthoDB" id="408373at2759"/>
<dbReference type="RefSeq" id="XP_016250546.1">
    <property type="nucleotide sequence ID" value="XM_016393027.1"/>
</dbReference>
<dbReference type="Proteomes" id="UP000054466">
    <property type="component" value="Unassembled WGS sequence"/>
</dbReference>
<dbReference type="InterPro" id="IPR029058">
    <property type="entry name" value="AB_hydrolase_fold"/>
</dbReference>
<accession>A0A0D2CJN7</accession>
<feature type="domain" description="AB hydrolase-1" evidence="1">
    <location>
        <begin position="29"/>
        <end position="140"/>
    </location>
</feature>
<dbReference type="PANTHER" id="PTHR43798:SF5">
    <property type="entry name" value="MONOACYLGLYCEROL LIPASE ABHD6"/>
    <property type="match status" value="1"/>
</dbReference>
<keyword evidence="3" id="KW-1185">Reference proteome</keyword>
<dbReference type="GO" id="GO:0047372">
    <property type="term" value="F:monoacylglycerol lipase activity"/>
    <property type="evidence" value="ECO:0007669"/>
    <property type="project" value="TreeGrafter"/>
</dbReference>
<dbReference type="SUPFAM" id="SSF53474">
    <property type="entry name" value="alpha/beta-Hydrolases"/>
    <property type="match status" value="1"/>
</dbReference>
<dbReference type="PRINTS" id="PR00111">
    <property type="entry name" value="ABHYDROLASE"/>
</dbReference>
<dbReference type="GO" id="GO:0016020">
    <property type="term" value="C:membrane"/>
    <property type="evidence" value="ECO:0007669"/>
    <property type="project" value="TreeGrafter"/>
</dbReference>
<protein>
    <recommendedName>
        <fullName evidence="1">AB hydrolase-1 domain-containing protein</fullName>
    </recommendedName>
</protein>
<gene>
    <name evidence="2" type="ORF">PV07_06080</name>
</gene>
<evidence type="ECO:0000259" key="1">
    <source>
        <dbReference type="Pfam" id="PF00561"/>
    </source>
</evidence>
<dbReference type="HOGENOM" id="CLU_020336_50_3_1"/>
<dbReference type="InterPro" id="IPR050266">
    <property type="entry name" value="AB_hydrolase_sf"/>
</dbReference>
<proteinExistence type="predicted"/>
<dbReference type="EMBL" id="KN847042">
    <property type="protein sequence ID" value="KIW30330.1"/>
    <property type="molecule type" value="Genomic_DNA"/>
</dbReference>
<sequence>MASKLSTHGYISSNDSKLFYETEGNSSGPAILFIHGLGGTTNAFQPLIPDLQDYNIVRFDWSGHGRSSTPATTSIDSYVGDCLAVMDELKLKDVNVVGHSLGGLIALHLAAKVPDQVKSLVLFGPVSPPPEAGQQALGGRAKAVRENGMVGIADTVVGNAFAAESYKSKRGEVALAREMLTRQDPAGYALACEALAKSQAAAWDRIKASVAVVSGNEDKVSTVAAGEATTKNLGSNAKQTVLESVGHWHMLEATQKSVEIIKSTFS</sequence>
<name>A0A0D2CJN7_9EURO</name>
<evidence type="ECO:0000313" key="3">
    <source>
        <dbReference type="Proteomes" id="UP000054466"/>
    </source>
</evidence>
<dbReference type="VEuPathDB" id="FungiDB:PV07_06080"/>
<dbReference type="GeneID" id="27345274"/>
<organism evidence="2 3">
    <name type="scientific">Cladophialophora immunda</name>
    <dbReference type="NCBI Taxonomy" id="569365"/>
    <lineage>
        <taxon>Eukaryota</taxon>
        <taxon>Fungi</taxon>
        <taxon>Dikarya</taxon>
        <taxon>Ascomycota</taxon>
        <taxon>Pezizomycotina</taxon>
        <taxon>Eurotiomycetes</taxon>
        <taxon>Chaetothyriomycetidae</taxon>
        <taxon>Chaetothyriales</taxon>
        <taxon>Herpotrichiellaceae</taxon>
        <taxon>Cladophialophora</taxon>
    </lineage>
</organism>
<dbReference type="InterPro" id="IPR000073">
    <property type="entry name" value="AB_hydrolase_1"/>
</dbReference>
<dbReference type="AlphaFoldDB" id="A0A0D2CJN7"/>
<dbReference type="Pfam" id="PF00561">
    <property type="entry name" value="Abhydrolase_1"/>
    <property type="match status" value="1"/>
</dbReference>
<dbReference type="Gene3D" id="3.40.50.1820">
    <property type="entry name" value="alpha/beta hydrolase"/>
    <property type="match status" value="1"/>
</dbReference>
<dbReference type="STRING" id="569365.A0A0D2CJN7"/>
<reference evidence="2 3" key="1">
    <citation type="submission" date="2015-01" db="EMBL/GenBank/DDBJ databases">
        <title>The Genome Sequence of Cladophialophora immunda CBS83496.</title>
        <authorList>
            <consortium name="The Broad Institute Genomics Platform"/>
            <person name="Cuomo C."/>
            <person name="de Hoog S."/>
            <person name="Gorbushina A."/>
            <person name="Stielow B."/>
            <person name="Teixiera M."/>
            <person name="Abouelleil A."/>
            <person name="Chapman S.B."/>
            <person name="Priest M."/>
            <person name="Young S.K."/>
            <person name="Wortman J."/>
            <person name="Nusbaum C."/>
            <person name="Birren B."/>
        </authorList>
    </citation>
    <scope>NUCLEOTIDE SEQUENCE [LARGE SCALE GENOMIC DNA]</scope>
    <source>
        <strain evidence="2 3">CBS 83496</strain>
    </source>
</reference>
<dbReference type="GO" id="GO:0046464">
    <property type="term" value="P:acylglycerol catabolic process"/>
    <property type="evidence" value="ECO:0007669"/>
    <property type="project" value="TreeGrafter"/>
</dbReference>